<proteinExistence type="inferred from homology"/>
<evidence type="ECO:0000256" key="8">
    <source>
        <dbReference type="ARBA" id="ARBA00023054"/>
    </source>
</evidence>
<gene>
    <name evidence="15" type="ORF">GSOID_T00017791001</name>
</gene>
<dbReference type="EMBL" id="FN653023">
    <property type="protein sequence ID" value="CBY18154.1"/>
    <property type="molecule type" value="Genomic_DNA"/>
</dbReference>
<keyword evidence="7 11" id="KW-0067">ATP-binding</keyword>
<feature type="compositionally biased region" description="Basic and acidic residues" evidence="13">
    <location>
        <begin position="900"/>
        <end position="921"/>
    </location>
</feature>
<accession>E4X3F0</accession>
<dbReference type="InterPro" id="IPR011009">
    <property type="entry name" value="Kinase-like_dom_sf"/>
</dbReference>
<dbReference type="Gene3D" id="3.30.200.20">
    <property type="entry name" value="Phosphorylase Kinase, domain 1"/>
    <property type="match status" value="1"/>
</dbReference>
<evidence type="ECO:0000256" key="1">
    <source>
        <dbReference type="ARBA" id="ARBA00008874"/>
    </source>
</evidence>
<feature type="region of interest" description="Disordered" evidence="13">
    <location>
        <begin position="893"/>
        <end position="938"/>
    </location>
</feature>
<evidence type="ECO:0000256" key="6">
    <source>
        <dbReference type="ARBA" id="ARBA00022777"/>
    </source>
</evidence>
<name>E4X3F0_OIKDI</name>
<dbReference type="EC" id="2.7.11.1" evidence="2"/>
<evidence type="ECO:0000256" key="13">
    <source>
        <dbReference type="SAM" id="MobiDB-lite"/>
    </source>
</evidence>
<organism evidence="15">
    <name type="scientific">Oikopleura dioica</name>
    <name type="common">Tunicate</name>
    <dbReference type="NCBI Taxonomy" id="34765"/>
    <lineage>
        <taxon>Eukaryota</taxon>
        <taxon>Metazoa</taxon>
        <taxon>Chordata</taxon>
        <taxon>Tunicata</taxon>
        <taxon>Appendicularia</taxon>
        <taxon>Copelata</taxon>
        <taxon>Oikopleuridae</taxon>
        <taxon>Oikopleura</taxon>
    </lineage>
</organism>
<dbReference type="GO" id="GO:0004674">
    <property type="term" value="F:protein serine/threonine kinase activity"/>
    <property type="evidence" value="ECO:0007669"/>
    <property type="project" value="UniProtKB-KW"/>
</dbReference>
<reference evidence="15" key="1">
    <citation type="journal article" date="2010" name="Science">
        <title>Plasticity of animal genome architecture unmasked by rapid evolution of a pelagic tunicate.</title>
        <authorList>
            <person name="Denoeud F."/>
            <person name="Henriet S."/>
            <person name="Mungpakdee S."/>
            <person name="Aury J.M."/>
            <person name="Da Silva C."/>
            <person name="Brinkmann H."/>
            <person name="Mikhaleva J."/>
            <person name="Olsen L.C."/>
            <person name="Jubin C."/>
            <person name="Canestro C."/>
            <person name="Bouquet J.M."/>
            <person name="Danks G."/>
            <person name="Poulain J."/>
            <person name="Campsteijn C."/>
            <person name="Adamski M."/>
            <person name="Cross I."/>
            <person name="Yadetie F."/>
            <person name="Muffato M."/>
            <person name="Louis A."/>
            <person name="Butcher S."/>
            <person name="Tsagkogeorga G."/>
            <person name="Konrad A."/>
            <person name="Singh S."/>
            <person name="Jensen M.F."/>
            <person name="Cong E.H."/>
            <person name="Eikeseth-Otteraa H."/>
            <person name="Noel B."/>
            <person name="Anthouard V."/>
            <person name="Porcel B.M."/>
            <person name="Kachouri-Lafond R."/>
            <person name="Nishino A."/>
            <person name="Ugolini M."/>
            <person name="Chourrout P."/>
            <person name="Nishida H."/>
            <person name="Aasland R."/>
            <person name="Huzurbazar S."/>
            <person name="Westhof E."/>
            <person name="Delsuc F."/>
            <person name="Lehrach H."/>
            <person name="Reinhardt R."/>
            <person name="Weissenbach J."/>
            <person name="Roy S.W."/>
            <person name="Artiguenave F."/>
            <person name="Postlethwait J.H."/>
            <person name="Manak J.R."/>
            <person name="Thompson E.M."/>
            <person name="Jaillon O."/>
            <person name="Du Pasquier L."/>
            <person name="Boudinot P."/>
            <person name="Liberles D.A."/>
            <person name="Volff J.N."/>
            <person name="Philippe H."/>
            <person name="Lenhard B."/>
            <person name="Roest Crollius H."/>
            <person name="Wincker P."/>
            <person name="Chourrout D."/>
        </authorList>
    </citation>
    <scope>NUCLEOTIDE SEQUENCE [LARGE SCALE GENOMIC DNA]</scope>
</reference>
<keyword evidence="3" id="KW-0723">Serine/threonine-protein kinase</keyword>
<comment type="similarity">
    <text evidence="1">Belongs to the protein kinase superfamily. STE Ser/Thr protein kinase family. STE20 subfamily.</text>
</comment>
<keyword evidence="16" id="KW-1185">Reference proteome</keyword>
<dbReference type="InParanoid" id="E4X3F0"/>
<feature type="binding site" evidence="11">
    <location>
        <position position="62"/>
    </location>
    <ligand>
        <name>ATP</name>
        <dbReference type="ChEBI" id="CHEBI:30616"/>
    </ligand>
</feature>
<comment type="catalytic activity">
    <reaction evidence="10">
        <text>L-seryl-[protein] + ATP = O-phospho-L-seryl-[protein] + ADP + H(+)</text>
        <dbReference type="Rhea" id="RHEA:17989"/>
        <dbReference type="Rhea" id="RHEA-COMP:9863"/>
        <dbReference type="Rhea" id="RHEA-COMP:11604"/>
        <dbReference type="ChEBI" id="CHEBI:15378"/>
        <dbReference type="ChEBI" id="CHEBI:29999"/>
        <dbReference type="ChEBI" id="CHEBI:30616"/>
        <dbReference type="ChEBI" id="CHEBI:83421"/>
        <dbReference type="ChEBI" id="CHEBI:456216"/>
        <dbReference type="EC" id="2.7.11.1"/>
    </reaction>
</comment>
<dbReference type="Pfam" id="PF00069">
    <property type="entry name" value="Pkinase"/>
    <property type="match status" value="1"/>
</dbReference>
<dbReference type="FunFam" id="1.10.510.10:FF:000877">
    <property type="entry name" value="TAO kinase 2"/>
    <property type="match status" value="1"/>
</dbReference>
<feature type="compositionally biased region" description="Acidic residues" evidence="13">
    <location>
        <begin position="353"/>
        <end position="363"/>
    </location>
</feature>
<sequence>MNAFTLSRGPNREDKKYFTSGDPDTLFSDLQEIGHGAFGAVYCALDERPKSETRGQNVAIKKMSYAGKSEKFTDIVHEIKLLERLRHKNIVRLEECFLKEKDHMVWIVMEYCLGSASDLVDVQPGRLLESEVAQIVRDVLLGLSYLHSTEVIHRDIKAGNILLSENGLAKVADFGSASNKSSANSFVGSPYWMAPEVILAMESGRYTGAIDLWSLGITCIEIADRKPPMFTQNAMAALYQIAQSDPPTLDQNADWSHTFHSFVSCLLKKNPEERFTATEALQHSWFKDNRENPQELVELIDRTKRLVREQDEKQITMQYKKMLRIYKGGDPLSIPKDGSLRSNSSNAISEDRSSDEEEEEDEQSFLQSSTSSSSDKTFPLNHSLSRPPTIRPIRNTQPQQQPLHGGAALDHLSGLSLYSGNPAARASAPQDFPQGPLGNGLSTIRPVTSMRKQEEERIKVSAFREQMGNYKKMRQSHRAMMQNLESTLSSEMENHQRTLQNELNNMRKKHQKDRQKLANRRLHSIERLEKEGEQELRAFDRLLVQKEDNDKKTMEEKQRDEMRRANQRWRAGELPAGVSRDQQKISFGRAQAEHLKHFDKKQKQEHDMELRKYKRKRVTARHNEEQQMLNDELNERLERMNEENALMKTHHDVTQKMEYNHMKQVHDLRLQHQKMQHDMEIKAQKVHMQQLEQDMSQRHRQALKQAPKNMKDQEAKIKKSYHESINLIEKQYKAFKNHILERFNKADSKKQLKKMKSERKQRLALMWEQYEKTIHDLKEDNKDHITENQNLESEKLKRSLHKDLNLLQDYQAKRRQHFEDMNRDEEASLADKVSVRLSLIMQREEKSHESHQNERAAKIRALSERQAREIEDFDAESLRLGFNTVIIDSRSGNYYLVNPPDRHSPVPDHSRRLMTPDEVHRASRSSHSSRSSNGTTFR</sequence>
<protein>
    <recommendedName>
        <fullName evidence="2">non-specific serine/threonine protein kinase</fullName>
        <ecNumber evidence="2">2.7.11.1</ecNumber>
    </recommendedName>
</protein>
<keyword evidence="6" id="KW-0418">Kinase</keyword>
<dbReference type="FunCoup" id="E4X3F0">
    <property type="interactions" value="150"/>
</dbReference>
<dbReference type="SMART" id="SM00220">
    <property type="entry name" value="S_TKc"/>
    <property type="match status" value="1"/>
</dbReference>
<evidence type="ECO:0000256" key="11">
    <source>
        <dbReference type="PROSITE-ProRule" id="PRU10141"/>
    </source>
</evidence>
<keyword evidence="8 12" id="KW-0175">Coiled coil</keyword>
<keyword evidence="4" id="KW-0808">Transferase</keyword>
<dbReference type="InterPro" id="IPR000719">
    <property type="entry name" value="Prot_kinase_dom"/>
</dbReference>
<evidence type="ECO:0000313" key="15">
    <source>
        <dbReference type="EMBL" id="CBY18154.1"/>
    </source>
</evidence>
<dbReference type="Gene3D" id="1.10.510.10">
    <property type="entry name" value="Transferase(Phosphotransferase) domain 1"/>
    <property type="match status" value="1"/>
</dbReference>
<comment type="catalytic activity">
    <reaction evidence="9">
        <text>L-threonyl-[protein] + ATP = O-phospho-L-threonyl-[protein] + ADP + H(+)</text>
        <dbReference type="Rhea" id="RHEA:46608"/>
        <dbReference type="Rhea" id="RHEA-COMP:11060"/>
        <dbReference type="Rhea" id="RHEA-COMP:11605"/>
        <dbReference type="ChEBI" id="CHEBI:15378"/>
        <dbReference type="ChEBI" id="CHEBI:30013"/>
        <dbReference type="ChEBI" id="CHEBI:30616"/>
        <dbReference type="ChEBI" id="CHEBI:61977"/>
        <dbReference type="ChEBI" id="CHEBI:456216"/>
        <dbReference type="EC" id="2.7.11.1"/>
    </reaction>
</comment>
<keyword evidence="5 11" id="KW-0547">Nucleotide-binding</keyword>
<feature type="region of interest" description="Disordered" evidence="13">
    <location>
        <begin position="330"/>
        <end position="407"/>
    </location>
</feature>
<dbReference type="PANTHER" id="PTHR47167">
    <property type="entry name" value="SERINE/THREONINE-PROTEIN KINASE TAO1-LIKE PROTEIN"/>
    <property type="match status" value="1"/>
</dbReference>
<evidence type="ECO:0000259" key="14">
    <source>
        <dbReference type="PROSITE" id="PS50011"/>
    </source>
</evidence>
<dbReference type="PROSITE" id="PS00108">
    <property type="entry name" value="PROTEIN_KINASE_ST"/>
    <property type="match status" value="1"/>
</dbReference>
<feature type="region of interest" description="Disordered" evidence="13">
    <location>
        <begin position="420"/>
        <end position="444"/>
    </location>
</feature>
<evidence type="ECO:0000313" key="16">
    <source>
        <dbReference type="Proteomes" id="UP000001307"/>
    </source>
</evidence>
<dbReference type="InterPro" id="IPR017441">
    <property type="entry name" value="Protein_kinase_ATP_BS"/>
</dbReference>
<dbReference type="PROSITE" id="PS00107">
    <property type="entry name" value="PROTEIN_KINASE_ATP"/>
    <property type="match status" value="1"/>
</dbReference>
<feature type="coiled-coil region" evidence="12">
    <location>
        <begin position="623"/>
        <end position="650"/>
    </location>
</feature>
<evidence type="ECO:0000256" key="7">
    <source>
        <dbReference type="ARBA" id="ARBA00022840"/>
    </source>
</evidence>
<dbReference type="GO" id="GO:0005524">
    <property type="term" value="F:ATP binding"/>
    <property type="evidence" value="ECO:0007669"/>
    <property type="project" value="UniProtKB-UniRule"/>
</dbReference>
<dbReference type="OrthoDB" id="10016527at2759"/>
<feature type="coiled-coil region" evidence="12">
    <location>
        <begin position="489"/>
        <end position="520"/>
    </location>
</feature>
<evidence type="ECO:0000256" key="4">
    <source>
        <dbReference type="ARBA" id="ARBA00022679"/>
    </source>
</evidence>
<feature type="domain" description="Protein kinase" evidence="14">
    <location>
        <begin position="27"/>
        <end position="286"/>
    </location>
</feature>
<dbReference type="Proteomes" id="UP000001307">
    <property type="component" value="Unassembled WGS sequence"/>
</dbReference>
<evidence type="ECO:0000256" key="2">
    <source>
        <dbReference type="ARBA" id="ARBA00012513"/>
    </source>
</evidence>
<dbReference type="SUPFAM" id="SSF56112">
    <property type="entry name" value="Protein kinase-like (PK-like)"/>
    <property type="match status" value="1"/>
</dbReference>
<dbReference type="PROSITE" id="PS50011">
    <property type="entry name" value="PROTEIN_KINASE_DOM"/>
    <property type="match status" value="1"/>
</dbReference>
<dbReference type="PANTHER" id="PTHR47167:SF4">
    <property type="entry name" value="SERINE_THREONINE-PROTEIN KINASE TAO"/>
    <property type="match status" value="1"/>
</dbReference>
<dbReference type="GO" id="GO:0005737">
    <property type="term" value="C:cytoplasm"/>
    <property type="evidence" value="ECO:0007669"/>
    <property type="project" value="TreeGrafter"/>
</dbReference>
<evidence type="ECO:0000256" key="5">
    <source>
        <dbReference type="ARBA" id="ARBA00022741"/>
    </source>
</evidence>
<dbReference type="InterPro" id="IPR051234">
    <property type="entry name" value="TAO_STE20_kinase"/>
</dbReference>
<evidence type="ECO:0000256" key="10">
    <source>
        <dbReference type="ARBA" id="ARBA00048679"/>
    </source>
</evidence>
<evidence type="ECO:0000256" key="12">
    <source>
        <dbReference type="SAM" id="Coils"/>
    </source>
</evidence>
<evidence type="ECO:0000256" key="9">
    <source>
        <dbReference type="ARBA" id="ARBA00047899"/>
    </source>
</evidence>
<dbReference type="InterPro" id="IPR008271">
    <property type="entry name" value="Ser/Thr_kinase_AS"/>
</dbReference>
<evidence type="ECO:0000256" key="3">
    <source>
        <dbReference type="ARBA" id="ARBA00022527"/>
    </source>
</evidence>
<dbReference type="AlphaFoldDB" id="E4X3F0"/>